<dbReference type="GO" id="GO:0047617">
    <property type="term" value="F:fatty acyl-CoA hydrolase activity"/>
    <property type="evidence" value="ECO:0007669"/>
    <property type="project" value="TreeGrafter"/>
</dbReference>
<name>A0A9E7ZYH1_9HYPH</name>
<dbReference type="PANTHER" id="PTHR31793">
    <property type="entry name" value="4-HYDROXYBENZOYL-COA THIOESTERASE FAMILY MEMBER"/>
    <property type="match status" value="1"/>
</dbReference>
<dbReference type="AlphaFoldDB" id="A0A9E7ZYH1"/>
<proteinExistence type="predicted"/>
<dbReference type="EMBL" id="CP102774">
    <property type="protein sequence ID" value="UZF89631.1"/>
    <property type="molecule type" value="Genomic_DNA"/>
</dbReference>
<gene>
    <name evidence="1" type="ORF">NWE54_12965</name>
</gene>
<dbReference type="InterPro" id="IPR050563">
    <property type="entry name" value="4-hydroxybenzoyl-CoA_TE"/>
</dbReference>
<accession>A0A9E7ZYH1</accession>
<sequence>MKHDTRAPALFFAPFVSSAMRVEPQWIDYNGHLNMAYYHVLFDRAVDEVFSLVGLTRDYVETRHASTFAAECHILYKRELTEGDLVRVTAQLIAFDDKRLHYYLEMRHANEGWLAATSENLSLHVDMINRRVTPFPADILANIALMKAAHSMMPLPATIGRIIGMPRKSAIRIDEAADEREAETATETRH</sequence>
<dbReference type="CDD" id="cd00586">
    <property type="entry name" value="4HBT"/>
    <property type="match status" value="1"/>
</dbReference>
<dbReference type="Gene3D" id="3.10.129.10">
    <property type="entry name" value="Hotdog Thioesterase"/>
    <property type="match status" value="1"/>
</dbReference>
<dbReference type="Pfam" id="PF13279">
    <property type="entry name" value="4HBT_2"/>
    <property type="match status" value="1"/>
</dbReference>
<dbReference type="InterPro" id="IPR029069">
    <property type="entry name" value="HotDog_dom_sf"/>
</dbReference>
<reference evidence="1" key="1">
    <citation type="submission" date="2022-08" db="EMBL/GenBank/DDBJ databases">
        <title>Complete Genome Sequences of 2 Bosea sp. soil isolates.</title>
        <authorList>
            <person name="Alvarez Arevalo M."/>
            <person name="Sterndorff E.B."/>
            <person name="Faurdal D."/>
            <person name="Joergensen T.S."/>
            <person name="Weber T."/>
        </authorList>
    </citation>
    <scope>NUCLEOTIDE SEQUENCE</scope>
    <source>
        <strain evidence="1">NBC_00436</strain>
    </source>
</reference>
<protein>
    <submittedName>
        <fullName evidence="1">Thioesterase family protein</fullName>
    </submittedName>
</protein>
<organism evidence="1">
    <name type="scientific">Bosea sp. NBC_00436</name>
    <dbReference type="NCBI Taxonomy" id="2969620"/>
    <lineage>
        <taxon>Bacteria</taxon>
        <taxon>Pseudomonadati</taxon>
        <taxon>Pseudomonadota</taxon>
        <taxon>Alphaproteobacteria</taxon>
        <taxon>Hyphomicrobiales</taxon>
        <taxon>Boseaceae</taxon>
        <taxon>Bosea</taxon>
    </lineage>
</organism>
<evidence type="ECO:0000313" key="1">
    <source>
        <dbReference type="EMBL" id="UZF89631.1"/>
    </source>
</evidence>
<dbReference type="PANTHER" id="PTHR31793:SF2">
    <property type="entry name" value="BLR1345 PROTEIN"/>
    <property type="match status" value="1"/>
</dbReference>
<dbReference type="SUPFAM" id="SSF54637">
    <property type="entry name" value="Thioesterase/thiol ester dehydrase-isomerase"/>
    <property type="match status" value="1"/>
</dbReference>